<dbReference type="EMBL" id="CABM01000042">
    <property type="protein sequence ID" value="CBH97241.1"/>
    <property type="molecule type" value="Genomic_DNA"/>
</dbReference>
<evidence type="ECO:0000256" key="1">
    <source>
        <dbReference type="SAM" id="MobiDB-lite"/>
    </source>
</evidence>
<feature type="region of interest" description="Disordered" evidence="1">
    <location>
        <begin position="1"/>
        <end position="31"/>
    </location>
</feature>
<protein>
    <submittedName>
        <fullName evidence="2">Uncharacterized protein</fullName>
    </submittedName>
</protein>
<feature type="compositionally biased region" description="Low complexity" evidence="1">
    <location>
        <begin position="7"/>
        <end position="31"/>
    </location>
</feature>
<sequence>MARRSSIKASSAMKISSASAQSSPSSAAPLPLASRSIQTRCQHETGLQPILFLERLHQKAIGIMQIVAMTGLSDPAVRAWIDLFHAGGWSAIRPALRGRSKGVGRILSQVQEDTIQCTILPLEPGSRWPTHRAEVRHQAARAQRRQGRQALGLDAAKAHQASL</sequence>
<accession>E6PQN6</accession>
<reference evidence="2" key="1">
    <citation type="submission" date="2009-10" db="EMBL/GenBank/DDBJ databases">
        <title>Diversity of trophic interactions inside an arsenic-rich microbial ecosystem.</title>
        <authorList>
            <person name="Bertin P.N."/>
            <person name="Heinrich-Salmeron A."/>
            <person name="Pelletier E."/>
            <person name="Goulhen-Chollet F."/>
            <person name="Arsene-Ploetze F."/>
            <person name="Gallien S."/>
            <person name="Calteau A."/>
            <person name="Vallenet D."/>
            <person name="Casiot C."/>
            <person name="Chane-Woon-Ming B."/>
            <person name="Giloteaux L."/>
            <person name="Barakat M."/>
            <person name="Bonnefoy V."/>
            <person name="Bruneel O."/>
            <person name="Chandler M."/>
            <person name="Cleiss J."/>
            <person name="Duran R."/>
            <person name="Elbaz-Poulichet F."/>
            <person name="Fonknechten N."/>
            <person name="Lauga B."/>
            <person name="Mornico D."/>
            <person name="Ortet P."/>
            <person name="Schaeffer C."/>
            <person name="Siguier P."/>
            <person name="Alexander Thil Smith A."/>
            <person name="Van Dorsselaer A."/>
            <person name="Weissenbach J."/>
            <person name="Medigue C."/>
            <person name="Le Paslier D."/>
        </authorList>
    </citation>
    <scope>NUCLEOTIDE SEQUENCE</scope>
</reference>
<dbReference type="Pfam" id="PF13551">
    <property type="entry name" value="HTH_29"/>
    <property type="match status" value="1"/>
</dbReference>
<proteinExistence type="predicted"/>
<comment type="caution">
    <text evidence="2">The sequence shown here is derived from an EMBL/GenBank/DDBJ whole genome shotgun (WGS) entry which is preliminary data.</text>
</comment>
<dbReference type="AlphaFoldDB" id="E6PQN6"/>
<organism evidence="2">
    <name type="scientific">mine drainage metagenome</name>
    <dbReference type="NCBI Taxonomy" id="410659"/>
    <lineage>
        <taxon>unclassified sequences</taxon>
        <taxon>metagenomes</taxon>
        <taxon>ecological metagenomes</taxon>
    </lineage>
</organism>
<gene>
    <name evidence="2" type="ORF">CARN2_2713</name>
</gene>
<name>E6PQN6_9ZZZZ</name>
<evidence type="ECO:0000313" key="2">
    <source>
        <dbReference type="EMBL" id="CBH97241.1"/>
    </source>
</evidence>